<name>A0A8J3XW28_9ACTN</name>
<feature type="region of interest" description="Disordered" evidence="1">
    <location>
        <begin position="1"/>
        <end position="47"/>
    </location>
</feature>
<dbReference type="EMBL" id="BOOR01000045">
    <property type="protein sequence ID" value="GII57157.1"/>
    <property type="molecule type" value="Genomic_DNA"/>
</dbReference>
<protein>
    <submittedName>
        <fullName evidence="2">Uncharacterized protein</fullName>
    </submittedName>
</protein>
<reference evidence="2" key="1">
    <citation type="submission" date="2021-01" db="EMBL/GenBank/DDBJ databases">
        <title>Whole genome shotgun sequence of Planotetraspora thailandica NBRC 104271.</title>
        <authorList>
            <person name="Komaki H."/>
            <person name="Tamura T."/>
        </authorList>
    </citation>
    <scope>NUCLEOTIDE SEQUENCE</scope>
    <source>
        <strain evidence="2">NBRC 104271</strain>
    </source>
</reference>
<evidence type="ECO:0000313" key="3">
    <source>
        <dbReference type="Proteomes" id="UP000605992"/>
    </source>
</evidence>
<proteinExistence type="predicted"/>
<dbReference type="Proteomes" id="UP000605992">
    <property type="component" value="Unassembled WGS sequence"/>
</dbReference>
<feature type="compositionally biased region" description="Low complexity" evidence="1">
    <location>
        <begin position="29"/>
        <end position="39"/>
    </location>
</feature>
<feature type="region of interest" description="Disordered" evidence="1">
    <location>
        <begin position="121"/>
        <end position="149"/>
    </location>
</feature>
<gene>
    <name evidence="2" type="ORF">Pth03_55460</name>
</gene>
<dbReference type="AlphaFoldDB" id="A0A8J3XW28"/>
<evidence type="ECO:0000256" key="1">
    <source>
        <dbReference type="SAM" id="MobiDB-lite"/>
    </source>
</evidence>
<comment type="caution">
    <text evidence="2">The sequence shown here is derived from an EMBL/GenBank/DDBJ whole genome shotgun (WGS) entry which is preliminary data.</text>
</comment>
<keyword evidence="3" id="KW-1185">Reference proteome</keyword>
<evidence type="ECO:0000313" key="2">
    <source>
        <dbReference type="EMBL" id="GII57157.1"/>
    </source>
</evidence>
<sequence length="170" mass="17677">MAVALLAPAAGCGQQDQTGGGVASVKGTSAAARPSASPSADREEQGRKFAQCMRDHGVDMPDPQADANGRMSLRLDSKGGTAKIDEAMKACQSLSPFGDKGRALTPEQQDQARAFAQCMRDNGVDMPDPDFSGGTVKIGGPGMKINADDPKFTKAMEACRDKMTAIGGKR</sequence>
<organism evidence="2 3">
    <name type="scientific">Planotetraspora thailandica</name>
    <dbReference type="NCBI Taxonomy" id="487172"/>
    <lineage>
        <taxon>Bacteria</taxon>
        <taxon>Bacillati</taxon>
        <taxon>Actinomycetota</taxon>
        <taxon>Actinomycetes</taxon>
        <taxon>Streptosporangiales</taxon>
        <taxon>Streptosporangiaceae</taxon>
        <taxon>Planotetraspora</taxon>
    </lineage>
</organism>
<accession>A0A8J3XW28</accession>